<dbReference type="Gene3D" id="3.30.70.330">
    <property type="match status" value="1"/>
</dbReference>
<evidence type="ECO:0000256" key="1">
    <source>
        <dbReference type="PROSITE-ProRule" id="PRU00176"/>
    </source>
</evidence>
<gene>
    <name evidence="3" type="ORF">glysoja_043334</name>
</gene>
<organism evidence="3">
    <name type="scientific">Glycine soja</name>
    <name type="common">Wild soybean</name>
    <dbReference type="NCBI Taxonomy" id="3848"/>
    <lineage>
        <taxon>Eukaryota</taxon>
        <taxon>Viridiplantae</taxon>
        <taxon>Streptophyta</taxon>
        <taxon>Embryophyta</taxon>
        <taxon>Tracheophyta</taxon>
        <taxon>Spermatophyta</taxon>
        <taxon>Magnoliopsida</taxon>
        <taxon>eudicotyledons</taxon>
        <taxon>Gunneridae</taxon>
        <taxon>Pentapetalae</taxon>
        <taxon>rosids</taxon>
        <taxon>fabids</taxon>
        <taxon>Fabales</taxon>
        <taxon>Fabaceae</taxon>
        <taxon>Papilionoideae</taxon>
        <taxon>50 kb inversion clade</taxon>
        <taxon>NPAAA clade</taxon>
        <taxon>indigoferoid/millettioid clade</taxon>
        <taxon>Phaseoleae</taxon>
        <taxon>Glycine</taxon>
        <taxon>Glycine subgen. Soja</taxon>
    </lineage>
</organism>
<dbReference type="InterPro" id="IPR012677">
    <property type="entry name" value="Nucleotide-bd_a/b_plait_sf"/>
</dbReference>
<keyword evidence="1" id="KW-0694">RNA-binding</keyword>
<reference evidence="3" key="1">
    <citation type="submission" date="2014-07" db="EMBL/GenBank/DDBJ databases">
        <title>Identification of a novel salt tolerance gene in wild soybean by whole-genome sequencing.</title>
        <authorList>
            <person name="Lam H.-M."/>
            <person name="Qi X."/>
            <person name="Li M.-W."/>
            <person name="Liu X."/>
            <person name="Xie M."/>
            <person name="Ni M."/>
            <person name="Xu X."/>
        </authorList>
    </citation>
    <scope>NUCLEOTIDE SEQUENCE [LARGE SCALE GENOMIC DNA]</scope>
    <source>
        <tissue evidence="3">Root</tissue>
    </source>
</reference>
<proteinExistence type="predicted"/>
<dbReference type="EMBL" id="KN672242">
    <property type="protein sequence ID" value="KHM98922.1"/>
    <property type="molecule type" value="Genomic_DNA"/>
</dbReference>
<feature type="domain" description="RRM" evidence="2">
    <location>
        <begin position="25"/>
        <end position="111"/>
    </location>
</feature>
<dbReference type="InterPro" id="IPR000504">
    <property type="entry name" value="RRM_dom"/>
</dbReference>
<evidence type="ECO:0000259" key="2">
    <source>
        <dbReference type="PROSITE" id="PS50102"/>
    </source>
</evidence>
<name>A0A0B2NUK5_GLYSO</name>
<dbReference type="Pfam" id="PF00076">
    <property type="entry name" value="RRM_1"/>
    <property type="match status" value="1"/>
</dbReference>
<dbReference type="SUPFAM" id="SSF54928">
    <property type="entry name" value="RNA-binding domain, RBD"/>
    <property type="match status" value="1"/>
</dbReference>
<dbReference type="PROSITE" id="PS50102">
    <property type="entry name" value="RRM"/>
    <property type="match status" value="1"/>
</dbReference>
<protein>
    <submittedName>
        <fullName evidence="3">Polyadenylate-binding protein, cytoplasmic and nuclear</fullName>
    </submittedName>
</protein>
<dbReference type="Proteomes" id="UP000053555">
    <property type="component" value="Unassembled WGS sequence"/>
</dbReference>
<dbReference type="GO" id="GO:0003723">
    <property type="term" value="F:RNA binding"/>
    <property type="evidence" value="ECO:0007669"/>
    <property type="project" value="UniProtKB-UniRule"/>
</dbReference>
<dbReference type="AlphaFoldDB" id="A0A0B2NUK5"/>
<accession>A0A0B2NUK5</accession>
<dbReference type="InterPro" id="IPR035979">
    <property type="entry name" value="RBD_domain_sf"/>
</dbReference>
<sequence length="167" mass="18060">MVATTISALAAIPTTTLNDAQFENAYPYIGDLEGNVNEAQLLELFGQVVSIRVCKDQTRRSSLGCYVNFASTQDAAKCYGTSEFHSSEWKIYSDENCRCFGFAIKVQIQHLLKGTITPLPVGIPGYHPGTPRLAPPWLYFGQGAPGLVPPQPAGYGFPAAPLPRHAS</sequence>
<evidence type="ECO:0000313" key="3">
    <source>
        <dbReference type="EMBL" id="KHM98922.1"/>
    </source>
</evidence>